<feature type="transmembrane region" description="Helical" evidence="7">
    <location>
        <begin position="14"/>
        <end position="35"/>
    </location>
</feature>
<keyword evidence="4 7" id="KW-0812">Transmembrane</keyword>
<comment type="caution">
    <text evidence="10">The sequence shown here is derived from an EMBL/GenBank/DDBJ whole genome shotgun (WGS) entry which is preliminary data.</text>
</comment>
<dbReference type="InterPro" id="IPR002524">
    <property type="entry name" value="Cation_efflux"/>
</dbReference>
<dbReference type="RefSeq" id="WP_194703960.1">
    <property type="nucleotide sequence ID" value="NZ_JADKNH010000019.1"/>
</dbReference>
<dbReference type="Pfam" id="PF16916">
    <property type="entry name" value="ZT_dimer"/>
    <property type="match status" value="1"/>
</dbReference>
<evidence type="ECO:0000256" key="3">
    <source>
        <dbReference type="ARBA" id="ARBA00022448"/>
    </source>
</evidence>
<comment type="similarity">
    <text evidence="2">Belongs to the cation diffusion facilitator (CDF) transporter (TC 2.A.4) family.</text>
</comment>
<accession>A0ABR9ZZ43</accession>
<dbReference type="NCBIfam" id="TIGR01297">
    <property type="entry name" value="CDF"/>
    <property type="match status" value="1"/>
</dbReference>
<reference evidence="10 11" key="1">
    <citation type="submission" date="2020-11" db="EMBL/GenBank/DDBJ databases">
        <title>Fusibacter basophilias sp. nov.</title>
        <authorList>
            <person name="Qiu D."/>
        </authorList>
    </citation>
    <scope>NUCLEOTIDE SEQUENCE [LARGE SCALE GENOMIC DNA]</scope>
    <source>
        <strain evidence="10 11">Q10-2</strain>
    </source>
</reference>
<feature type="transmembrane region" description="Helical" evidence="7">
    <location>
        <begin position="116"/>
        <end position="133"/>
    </location>
</feature>
<evidence type="ECO:0000256" key="5">
    <source>
        <dbReference type="ARBA" id="ARBA00022989"/>
    </source>
</evidence>
<evidence type="ECO:0000313" key="11">
    <source>
        <dbReference type="Proteomes" id="UP000614200"/>
    </source>
</evidence>
<evidence type="ECO:0000256" key="2">
    <source>
        <dbReference type="ARBA" id="ARBA00008114"/>
    </source>
</evidence>
<dbReference type="InterPro" id="IPR050291">
    <property type="entry name" value="CDF_Transporter"/>
</dbReference>
<protein>
    <submittedName>
        <fullName evidence="10">Cation transporter</fullName>
    </submittedName>
</protein>
<gene>
    <name evidence="10" type="ORF">ISU02_21715</name>
</gene>
<dbReference type="PANTHER" id="PTHR43840">
    <property type="entry name" value="MITOCHONDRIAL METAL TRANSPORTER 1-RELATED"/>
    <property type="match status" value="1"/>
</dbReference>
<evidence type="ECO:0000259" key="8">
    <source>
        <dbReference type="Pfam" id="PF01545"/>
    </source>
</evidence>
<dbReference type="SUPFAM" id="SSF160240">
    <property type="entry name" value="Cation efflux protein cytoplasmic domain-like"/>
    <property type="match status" value="1"/>
</dbReference>
<dbReference type="EMBL" id="JADKNH010000019">
    <property type="protein sequence ID" value="MBF4695722.1"/>
    <property type="molecule type" value="Genomic_DNA"/>
</dbReference>
<dbReference type="Pfam" id="PF01545">
    <property type="entry name" value="Cation_efflux"/>
    <property type="match status" value="1"/>
</dbReference>
<name>A0ABR9ZZ43_9FIRM</name>
<dbReference type="Proteomes" id="UP000614200">
    <property type="component" value="Unassembled WGS sequence"/>
</dbReference>
<dbReference type="InterPro" id="IPR036837">
    <property type="entry name" value="Cation_efflux_CTD_sf"/>
</dbReference>
<keyword evidence="11" id="KW-1185">Reference proteome</keyword>
<dbReference type="Gene3D" id="1.20.1510.10">
    <property type="entry name" value="Cation efflux protein transmembrane domain"/>
    <property type="match status" value="1"/>
</dbReference>
<dbReference type="SUPFAM" id="SSF161111">
    <property type="entry name" value="Cation efflux protein transmembrane domain-like"/>
    <property type="match status" value="1"/>
</dbReference>
<proteinExistence type="inferred from homology"/>
<evidence type="ECO:0000256" key="6">
    <source>
        <dbReference type="ARBA" id="ARBA00023136"/>
    </source>
</evidence>
<sequence>MERELLRSQQAKKVTLVGFWANAGLSLLKLVAGILGRSNAMIADGVHSLSDFLTDIIVIIGFKLTEKPEDHDHNYGHDKYETLATVMVSIALLVAAIGIFKSGMGNIMKVVRGETIHQPGVIALAAAVISILVKEILYRYTIKIGNEINSGAVKANAWHHRSDAFSSIGTMIGIGGAIVLGEKWAILDPIASLAVSVLIVKVAVEIFLPAINELLETSLDPEEMEWVKNVLRKEAGVVGFHEVRARKLGNKTAVEFHIMVDPLINITDAHDISTDIEDTLKDKFGENSIVTVHIEPYSEEEAQNGLHYEINEKA</sequence>
<keyword evidence="5 7" id="KW-1133">Transmembrane helix</keyword>
<feature type="domain" description="Cation efflux protein cytoplasmic" evidence="9">
    <location>
        <begin position="219"/>
        <end position="297"/>
    </location>
</feature>
<evidence type="ECO:0000259" key="9">
    <source>
        <dbReference type="Pfam" id="PF16916"/>
    </source>
</evidence>
<dbReference type="InterPro" id="IPR027470">
    <property type="entry name" value="Cation_efflux_CTD"/>
</dbReference>
<evidence type="ECO:0000256" key="1">
    <source>
        <dbReference type="ARBA" id="ARBA00004141"/>
    </source>
</evidence>
<evidence type="ECO:0000313" key="10">
    <source>
        <dbReference type="EMBL" id="MBF4695722.1"/>
    </source>
</evidence>
<dbReference type="InterPro" id="IPR027469">
    <property type="entry name" value="Cation_efflux_TMD_sf"/>
</dbReference>
<keyword evidence="3" id="KW-0813">Transport</keyword>
<dbReference type="PANTHER" id="PTHR43840:SF15">
    <property type="entry name" value="MITOCHONDRIAL METAL TRANSPORTER 1-RELATED"/>
    <property type="match status" value="1"/>
</dbReference>
<organism evidence="10 11">
    <name type="scientific">Fusibacter ferrireducens</name>
    <dbReference type="NCBI Taxonomy" id="2785058"/>
    <lineage>
        <taxon>Bacteria</taxon>
        <taxon>Bacillati</taxon>
        <taxon>Bacillota</taxon>
        <taxon>Clostridia</taxon>
        <taxon>Eubacteriales</taxon>
        <taxon>Eubacteriales Family XII. Incertae Sedis</taxon>
        <taxon>Fusibacter</taxon>
    </lineage>
</organism>
<dbReference type="Gene3D" id="3.30.70.1350">
    <property type="entry name" value="Cation efflux protein, cytoplasmic domain"/>
    <property type="match status" value="1"/>
</dbReference>
<evidence type="ECO:0000256" key="4">
    <source>
        <dbReference type="ARBA" id="ARBA00022692"/>
    </source>
</evidence>
<feature type="domain" description="Cation efflux protein transmembrane" evidence="8">
    <location>
        <begin position="16"/>
        <end position="215"/>
    </location>
</feature>
<keyword evidence="6 7" id="KW-0472">Membrane</keyword>
<comment type="subcellular location">
    <subcellularLocation>
        <location evidence="1">Membrane</location>
        <topology evidence="1">Multi-pass membrane protein</topology>
    </subcellularLocation>
</comment>
<feature type="transmembrane region" description="Helical" evidence="7">
    <location>
        <begin position="83"/>
        <end position="104"/>
    </location>
</feature>
<evidence type="ECO:0000256" key="7">
    <source>
        <dbReference type="SAM" id="Phobius"/>
    </source>
</evidence>
<dbReference type="InterPro" id="IPR058533">
    <property type="entry name" value="Cation_efflux_TM"/>
</dbReference>